<dbReference type="AlphaFoldDB" id="A0AAD9W6S9"/>
<evidence type="ECO:0000259" key="1">
    <source>
        <dbReference type="Pfam" id="PF21762"/>
    </source>
</evidence>
<comment type="caution">
    <text evidence="2">The sequence shown here is derived from an EMBL/GenBank/DDBJ whole genome shotgun (WGS) entry which is preliminary data.</text>
</comment>
<dbReference type="EMBL" id="JAUJFL010000003">
    <property type="protein sequence ID" value="KAK2608005.1"/>
    <property type="molecule type" value="Genomic_DNA"/>
</dbReference>
<feature type="domain" description="Gfd2/YDR514C-like C-terminal" evidence="1">
    <location>
        <begin position="41"/>
        <end position="216"/>
    </location>
</feature>
<dbReference type="Pfam" id="PF21762">
    <property type="entry name" value="DEDDh_C"/>
    <property type="match status" value="1"/>
</dbReference>
<dbReference type="InterPro" id="IPR012337">
    <property type="entry name" value="RNaseH-like_sf"/>
</dbReference>
<accession>A0AAD9W6S9</accession>
<gene>
    <name evidence="2" type="ORF">N8I77_006643</name>
</gene>
<sequence>MRYAKRYEEKLKTRHWKSLWESNIPDLATLKSQVESRGIIVVDAEPWNAGGSFECREFGIAYIPPIQSTHNDDMGFPRTLKAHQKHYGIQSHCVHIRSRERSRCGQAFEFGEVDLVNADLVEEKLLGIIESFNASPESVLVGFDLSFELRVLSIHYPRLLEWFSSWVDVQELAADASGHPRMPSLRDTMIALGFGGDRHAVGSHINWGHCAGNDVVRLAAGLIELMRRPESSPPLNIGQSQKKSSKQKI</sequence>
<protein>
    <recommendedName>
        <fullName evidence="1">Gfd2/YDR514C-like C-terminal domain-containing protein</fullName>
    </recommendedName>
</protein>
<organism evidence="2 3">
    <name type="scientific">Phomopsis amygdali</name>
    <name type="common">Fusicoccum amygdali</name>
    <dbReference type="NCBI Taxonomy" id="1214568"/>
    <lineage>
        <taxon>Eukaryota</taxon>
        <taxon>Fungi</taxon>
        <taxon>Dikarya</taxon>
        <taxon>Ascomycota</taxon>
        <taxon>Pezizomycotina</taxon>
        <taxon>Sordariomycetes</taxon>
        <taxon>Sordariomycetidae</taxon>
        <taxon>Diaporthales</taxon>
        <taxon>Diaporthaceae</taxon>
        <taxon>Diaporthe</taxon>
    </lineage>
</organism>
<proteinExistence type="predicted"/>
<dbReference type="InterPro" id="IPR048519">
    <property type="entry name" value="Gfd2/YDR514C-like_C"/>
</dbReference>
<evidence type="ECO:0000313" key="3">
    <source>
        <dbReference type="Proteomes" id="UP001265746"/>
    </source>
</evidence>
<reference evidence="2" key="1">
    <citation type="submission" date="2023-06" db="EMBL/GenBank/DDBJ databases">
        <authorList>
            <person name="Noh H."/>
        </authorList>
    </citation>
    <scope>NUCLEOTIDE SEQUENCE</scope>
    <source>
        <strain evidence="2">DUCC20226</strain>
    </source>
</reference>
<dbReference type="Proteomes" id="UP001265746">
    <property type="component" value="Unassembled WGS sequence"/>
</dbReference>
<name>A0AAD9W6S9_PHOAM</name>
<keyword evidence="3" id="KW-1185">Reference proteome</keyword>
<evidence type="ECO:0000313" key="2">
    <source>
        <dbReference type="EMBL" id="KAK2608005.1"/>
    </source>
</evidence>
<dbReference type="SUPFAM" id="SSF53098">
    <property type="entry name" value="Ribonuclease H-like"/>
    <property type="match status" value="1"/>
</dbReference>